<evidence type="ECO:0000313" key="2">
    <source>
        <dbReference type="EMBL" id="MBB5208417.1"/>
    </source>
</evidence>
<evidence type="ECO:0000313" key="3">
    <source>
        <dbReference type="Proteomes" id="UP000521199"/>
    </source>
</evidence>
<dbReference type="RefSeq" id="WP_183960948.1">
    <property type="nucleotide sequence ID" value="NZ_JACHHP010000003.1"/>
</dbReference>
<protein>
    <recommendedName>
        <fullName evidence="1">DUF4326 domain-containing protein</fullName>
    </recommendedName>
</protein>
<dbReference type="Pfam" id="PF14216">
    <property type="entry name" value="DUF4326"/>
    <property type="match status" value="1"/>
</dbReference>
<accession>A0A7W8FZG0</accession>
<dbReference type="InterPro" id="IPR025475">
    <property type="entry name" value="DUF4326"/>
</dbReference>
<dbReference type="EMBL" id="JACHHP010000003">
    <property type="protein sequence ID" value="MBB5208417.1"/>
    <property type="molecule type" value="Genomic_DNA"/>
</dbReference>
<proteinExistence type="predicted"/>
<gene>
    <name evidence="2" type="ORF">HNQ52_001959</name>
</gene>
<reference evidence="2 3" key="1">
    <citation type="submission" date="2020-08" db="EMBL/GenBank/DDBJ databases">
        <title>Genomic Encyclopedia of Type Strains, Phase IV (KMG-IV): sequencing the most valuable type-strain genomes for metagenomic binning, comparative biology and taxonomic classification.</title>
        <authorList>
            <person name="Goeker M."/>
        </authorList>
    </citation>
    <scope>NUCLEOTIDE SEQUENCE [LARGE SCALE GENOMIC DNA]</scope>
    <source>
        <strain evidence="2 3">DSM 24163</strain>
    </source>
</reference>
<dbReference type="Proteomes" id="UP000521199">
    <property type="component" value="Unassembled WGS sequence"/>
</dbReference>
<organism evidence="2 3">
    <name type="scientific">Chiayiivirga flava</name>
    <dbReference type="NCBI Taxonomy" id="659595"/>
    <lineage>
        <taxon>Bacteria</taxon>
        <taxon>Pseudomonadati</taxon>
        <taxon>Pseudomonadota</taxon>
        <taxon>Gammaproteobacteria</taxon>
        <taxon>Lysobacterales</taxon>
        <taxon>Lysobacteraceae</taxon>
        <taxon>Chiayiivirga</taxon>
    </lineage>
</organism>
<feature type="domain" description="DUF4326" evidence="1">
    <location>
        <begin position="9"/>
        <end position="88"/>
    </location>
</feature>
<keyword evidence="3" id="KW-1185">Reference proteome</keyword>
<evidence type="ECO:0000259" key="1">
    <source>
        <dbReference type="Pfam" id="PF14216"/>
    </source>
</evidence>
<name>A0A7W8FZG0_9GAMM</name>
<comment type="caution">
    <text evidence="2">The sequence shown here is derived from an EMBL/GenBank/DDBJ whole genome shotgun (WGS) entry which is preliminary data.</text>
</comment>
<dbReference type="AlphaFoldDB" id="A0A7W8FZG0"/>
<sequence length="93" mass="10392">MPVRVQLRRSRGWRMPPDTVKVDRSTRWGNPFPAASAAARAEAVARFRAFVAAPGQADLREAIRRELRGRNLACWCPLDGPCHADELLRIANA</sequence>